<dbReference type="GO" id="GO:0000209">
    <property type="term" value="P:protein polyubiquitination"/>
    <property type="evidence" value="ECO:0007669"/>
    <property type="project" value="TreeGrafter"/>
</dbReference>
<name>A0AAD9VDU9_ACRCE</name>
<dbReference type="SUPFAM" id="SSF101898">
    <property type="entry name" value="NHL repeat"/>
    <property type="match status" value="1"/>
</dbReference>
<dbReference type="InterPro" id="IPR001258">
    <property type="entry name" value="NHL_repeat"/>
</dbReference>
<evidence type="ECO:0000313" key="5">
    <source>
        <dbReference type="Proteomes" id="UP001249851"/>
    </source>
</evidence>
<evidence type="ECO:0000256" key="1">
    <source>
        <dbReference type="ARBA" id="ARBA00022737"/>
    </source>
</evidence>
<dbReference type="PROSITE" id="PS51125">
    <property type="entry name" value="NHL"/>
    <property type="match status" value="1"/>
</dbReference>
<dbReference type="EMBL" id="JARQWQ010000008">
    <property type="protein sequence ID" value="KAK2570392.1"/>
    <property type="molecule type" value="Genomic_DNA"/>
</dbReference>
<feature type="coiled-coil region" evidence="3">
    <location>
        <begin position="72"/>
        <end position="99"/>
    </location>
</feature>
<reference evidence="4" key="1">
    <citation type="journal article" date="2023" name="G3 (Bethesda)">
        <title>Whole genome assembly and annotation of the endangered Caribbean coral Acropora cervicornis.</title>
        <authorList>
            <person name="Selwyn J.D."/>
            <person name="Vollmer S.V."/>
        </authorList>
    </citation>
    <scope>NUCLEOTIDE SEQUENCE</scope>
    <source>
        <strain evidence="4">K2</strain>
    </source>
</reference>
<evidence type="ECO:0000256" key="2">
    <source>
        <dbReference type="PROSITE-ProRule" id="PRU00504"/>
    </source>
</evidence>
<sequence>MPESLLDEPMSSSEHDVNSCNSELFELMTYTQEYRNDLADTIRNMEHGIQASLSLQEERVKEEIHSFFEDLVKAIQAKKQELSREVDKIIKAEKKERQQEIADFALQAHHVIQVVEVNRAKLKDGRRDKLLTKQVHAQLQAVKKHRSHLEEKLNCVSEILFIPSDNDFNVPLGRVMCKKPLEQKYPRRRSMEDLYRRFSTQIDLTRKPGLVFHVIVPPSPLSEKFRPWAVSVSETGNIAVVDRGNNCIHVFNSKGEFLRYIAQPHGSKSRELYGVAFVSRNTFALAEYSPSTRCGSLTEMSISGEHLRVIGNLRGPAHVTSFSSSSNVCQNVIAVYYTNSVHSPDVFVSRDESKVFQPLGKYGLNRPQKGVILEDKLFFSDSNDIGNQGCVKVFHSDGQFSHCFGDQPLWNEESLGHPLRIAADPINCCLLVYQQFGNRMRVFDLTGACVSEFATISGLLDFTLTPLGKLIGTCGKNGEFPNSVVILSYI</sequence>
<dbReference type="Proteomes" id="UP001249851">
    <property type="component" value="Unassembled WGS sequence"/>
</dbReference>
<organism evidence="4 5">
    <name type="scientific">Acropora cervicornis</name>
    <name type="common">Staghorn coral</name>
    <dbReference type="NCBI Taxonomy" id="6130"/>
    <lineage>
        <taxon>Eukaryota</taxon>
        <taxon>Metazoa</taxon>
        <taxon>Cnidaria</taxon>
        <taxon>Anthozoa</taxon>
        <taxon>Hexacorallia</taxon>
        <taxon>Scleractinia</taxon>
        <taxon>Astrocoeniina</taxon>
        <taxon>Acroporidae</taxon>
        <taxon>Acropora</taxon>
    </lineage>
</organism>
<dbReference type="GO" id="GO:0008270">
    <property type="term" value="F:zinc ion binding"/>
    <property type="evidence" value="ECO:0007669"/>
    <property type="project" value="UniProtKB-KW"/>
</dbReference>
<dbReference type="InterPro" id="IPR011042">
    <property type="entry name" value="6-blade_b-propeller_TolB-like"/>
</dbReference>
<dbReference type="AlphaFoldDB" id="A0AAD9VDU9"/>
<proteinExistence type="predicted"/>
<dbReference type="InterPro" id="IPR050952">
    <property type="entry name" value="TRIM-NHL_E3_ligases"/>
</dbReference>
<dbReference type="GO" id="GO:0043161">
    <property type="term" value="P:proteasome-mediated ubiquitin-dependent protein catabolic process"/>
    <property type="evidence" value="ECO:0007669"/>
    <property type="project" value="TreeGrafter"/>
</dbReference>
<evidence type="ECO:0000313" key="4">
    <source>
        <dbReference type="EMBL" id="KAK2570392.1"/>
    </source>
</evidence>
<protein>
    <submittedName>
        <fullName evidence="4">Uncharacterized protein</fullName>
    </submittedName>
</protein>
<evidence type="ECO:0000256" key="3">
    <source>
        <dbReference type="SAM" id="Coils"/>
    </source>
</evidence>
<reference evidence="4" key="2">
    <citation type="journal article" date="2023" name="Science">
        <title>Genomic signatures of disease resistance in endangered staghorn corals.</title>
        <authorList>
            <person name="Vollmer S.V."/>
            <person name="Selwyn J.D."/>
            <person name="Despard B.A."/>
            <person name="Roesel C.L."/>
        </authorList>
    </citation>
    <scope>NUCLEOTIDE SEQUENCE</scope>
    <source>
        <strain evidence="4">K2</strain>
    </source>
</reference>
<dbReference type="Gene3D" id="2.120.10.30">
    <property type="entry name" value="TolB, C-terminal domain"/>
    <property type="match status" value="1"/>
</dbReference>
<comment type="caution">
    <text evidence="4">The sequence shown here is derived from an EMBL/GenBank/DDBJ whole genome shotgun (WGS) entry which is preliminary data.</text>
</comment>
<dbReference type="PANTHER" id="PTHR24104:SF25">
    <property type="entry name" value="PROTEIN LIN-41"/>
    <property type="match status" value="1"/>
</dbReference>
<dbReference type="GO" id="GO:0061630">
    <property type="term" value="F:ubiquitin protein ligase activity"/>
    <property type="evidence" value="ECO:0007669"/>
    <property type="project" value="TreeGrafter"/>
</dbReference>
<dbReference type="PANTHER" id="PTHR24104">
    <property type="entry name" value="E3 UBIQUITIN-PROTEIN LIGASE NHLRC1-RELATED"/>
    <property type="match status" value="1"/>
</dbReference>
<gene>
    <name evidence="4" type="ORF">P5673_005196</name>
</gene>
<keyword evidence="5" id="KW-1185">Reference proteome</keyword>
<dbReference type="Pfam" id="PF01436">
    <property type="entry name" value="NHL"/>
    <property type="match status" value="1"/>
</dbReference>
<accession>A0AAD9VDU9</accession>
<keyword evidence="1" id="KW-0677">Repeat</keyword>
<keyword evidence="3" id="KW-0175">Coiled coil</keyword>
<feature type="repeat" description="NHL" evidence="2">
    <location>
        <begin position="226"/>
        <end position="254"/>
    </location>
</feature>